<evidence type="ECO:0000313" key="3">
    <source>
        <dbReference type="Proteomes" id="UP000030765"/>
    </source>
</evidence>
<dbReference type="Proteomes" id="UP000030765">
    <property type="component" value="Unassembled WGS sequence"/>
</dbReference>
<proteinExistence type="predicted"/>
<evidence type="ECO:0000313" key="1">
    <source>
        <dbReference type="EMBL" id="KFB37852.1"/>
    </source>
</evidence>
<dbReference type="EMBL" id="KE524855">
    <property type="protein sequence ID" value="KFB37852.1"/>
    <property type="molecule type" value="Genomic_DNA"/>
</dbReference>
<evidence type="ECO:0000313" key="2">
    <source>
        <dbReference type="EnsemblMetazoa" id="ASIC005127-PA"/>
    </source>
</evidence>
<sequence length="50" mass="5400">MVLFKTRAKKYLASARCLAEPDSINRAHLASITSSSGKAVAPVRRGARSR</sequence>
<dbReference type="EnsemblMetazoa" id="ASIC005127-RA">
    <property type="protein sequence ID" value="ASIC005127-PA"/>
    <property type="gene ID" value="ASIC005127"/>
</dbReference>
<reference evidence="1 3" key="1">
    <citation type="journal article" date="2014" name="BMC Genomics">
        <title>Genome sequence of Anopheles sinensis provides insight into genetics basis of mosquito competence for malaria parasites.</title>
        <authorList>
            <person name="Zhou D."/>
            <person name="Zhang D."/>
            <person name="Ding G."/>
            <person name="Shi L."/>
            <person name="Hou Q."/>
            <person name="Ye Y."/>
            <person name="Xu Y."/>
            <person name="Zhou H."/>
            <person name="Xiong C."/>
            <person name="Li S."/>
            <person name="Yu J."/>
            <person name="Hong S."/>
            <person name="Yu X."/>
            <person name="Zou P."/>
            <person name="Chen C."/>
            <person name="Chang X."/>
            <person name="Wang W."/>
            <person name="Lv Y."/>
            <person name="Sun Y."/>
            <person name="Ma L."/>
            <person name="Shen B."/>
            <person name="Zhu C."/>
        </authorList>
    </citation>
    <scope>NUCLEOTIDE SEQUENCE [LARGE SCALE GENOMIC DNA]</scope>
</reference>
<reference evidence="2" key="2">
    <citation type="submission" date="2020-05" db="UniProtKB">
        <authorList>
            <consortium name="EnsemblMetazoa"/>
        </authorList>
    </citation>
    <scope>IDENTIFICATION</scope>
</reference>
<organism evidence="1">
    <name type="scientific">Anopheles sinensis</name>
    <name type="common">Mosquito</name>
    <dbReference type="NCBI Taxonomy" id="74873"/>
    <lineage>
        <taxon>Eukaryota</taxon>
        <taxon>Metazoa</taxon>
        <taxon>Ecdysozoa</taxon>
        <taxon>Arthropoda</taxon>
        <taxon>Hexapoda</taxon>
        <taxon>Insecta</taxon>
        <taxon>Pterygota</taxon>
        <taxon>Neoptera</taxon>
        <taxon>Endopterygota</taxon>
        <taxon>Diptera</taxon>
        <taxon>Nematocera</taxon>
        <taxon>Culicoidea</taxon>
        <taxon>Culicidae</taxon>
        <taxon>Anophelinae</taxon>
        <taxon>Anopheles</taxon>
    </lineage>
</organism>
<accession>A0A084VIQ8</accession>
<protein>
    <submittedName>
        <fullName evidence="1 2">Uncharacterized protein</fullName>
    </submittedName>
</protein>
<keyword evidence="3" id="KW-1185">Reference proteome</keyword>
<name>A0A084VIQ8_ANOSI</name>
<dbReference type="VEuPathDB" id="VectorBase:ASIC005127"/>
<dbReference type="AlphaFoldDB" id="A0A084VIQ8"/>
<gene>
    <name evidence="1" type="ORF">ZHAS_00005127</name>
</gene>
<dbReference type="EMBL" id="ATLV01013380">
    <property type="status" value="NOT_ANNOTATED_CDS"/>
    <property type="molecule type" value="Genomic_DNA"/>
</dbReference>